<dbReference type="EMBL" id="AE017180">
    <property type="protein sequence ID" value="AAR34625.1"/>
    <property type="molecule type" value="Genomic_DNA"/>
</dbReference>
<reference evidence="8 9" key="1">
    <citation type="journal article" date="2003" name="Science">
        <title>Genome of Geobacter sulfurreducens: metal reduction in subsurface environments.</title>
        <authorList>
            <person name="Methe B.A."/>
            <person name="Nelson K.E."/>
            <person name="Eisen J.A."/>
            <person name="Paulsen I.T."/>
            <person name="Nelson W."/>
            <person name="Heidelberg J.F."/>
            <person name="Wu D."/>
            <person name="Wu M."/>
            <person name="Ward N."/>
            <person name="Beanan M.J."/>
            <person name="Dodson R.J."/>
            <person name="Madupu R."/>
            <person name="Brinkac L.M."/>
            <person name="Daugherty S.C."/>
            <person name="DeBoy R.T."/>
            <person name="Durkin A.S."/>
            <person name="Gwinn M."/>
            <person name="Kolonay J.F."/>
            <person name="Sullivan S.A."/>
            <person name="Haft D.H."/>
            <person name="Selengut J."/>
            <person name="Davidsen T.M."/>
            <person name="Zafar N."/>
            <person name="White O."/>
            <person name="Tran B."/>
            <person name="Romero C."/>
            <person name="Forberger H.A."/>
            <person name="Weidman J."/>
            <person name="Khouri H."/>
            <person name="Feldblyum T.V."/>
            <person name="Utterback T.R."/>
            <person name="Van Aken S.E."/>
            <person name="Lovley D.R."/>
            <person name="Fraser C.M."/>
        </authorList>
    </citation>
    <scope>NUCLEOTIDE SEQUENCE [LARGE SCALE GENOMIC DNA]</scope>
    <source>
        <strain evidence="9">ATCC 51573 / DSM 12127 / PCA</strain>
    </source>
</reference>
<reference evidence="8 9" key="2">
    <citation type="journal article" date="2012" name="BMC Genomics">
        <title>Comparative genomic analysis of Geobacter sulfurreducens KN400, a strain with enhanced capacity for extracellular electron transfer and electricity production.</title>
        <authorList>
            <person name="Butler J.E."/>
            <person name="Young N.D."/>
            <person name="Aklujkar M."/>
            <person name="Lovley D.R."/>
        </authorList>
    </citation>
    <scope>NUCLEOTIDE SEQUENCE [LARGE SCALE GENOMIC DNA]</scope>
    <source>
        <strain evidence="9">ATCC 51573 / DSM 12127 / PCA</strain>
    </source>
</reference>
<keyword evidence="5" id="KW-0812">Transmembrane</keyword>
<dbReference type="PATRIC" id="fig|243231.5.peg.1244"/>
<evidence type="ECO:0000259" key="7">
    <source>
        <dbReference type="PROSITE" id="PS50112"/>
    </source>
</evidence>
<dbReference type="SUPFAM" id="SSF47384">
    <property type="entry name" value="Homodimeric domain of signal transducing histidine kinase"/>
    <property type="match status" value="1"/>
</dbReference>
<accession>Q74DR6</accession>
<evidence type="ECO:0000256" key="5">
    <source>
        <dbReference type="SAM" id="Phobius"/>
    </source>
</evidence>
<dbReference type="PROSITE" id="PS50112">
    <property type="entry name" value="PAS"/>
    <property type="match status" value="1"/>
</dbReference>
<dbReference type="PRINTS" id="PR00344">
    <property type="entry name" value="BCTRLSENSOR"/>
</dbReference>
<evidence type="ECO:0000256" key="2">
    <source>
        <dbReference type="ARBA" id="ARBA00012438"/>
    </source>
</evidence>
<dbReference type="eggNOG" id="COG4191">
    <property type="taxonomic scope" value="Bacteria"/>
</dbReference>
<keyword evidence="5" id="KW-1133">Transmembrane helix</keyword>
<dbReference type="PANTHER" id="PTHR43065:SF42">
    <property type="entry name" value="TWO-COMPONENT SENSOR PPRA"/>
    <property type="match status" value="1"/>
</dbReference>
<feature type="domain" description="PAS" evidence="7">
    <location>
        <begin position="137"/>
        <end position="208"/>
    </location>
</feature>
<evidence type="ECO:0000259" key="6">
    <source>
        <dbReference type="PROSITE" id="PS50109"/>
    </source>
</evidence>
<keyword evidence="8" id="KW-0808">Transferase</keyword>
<dbReference type="InterPro" id="IPR003594">
    <property type="entry name" value="HATPase_dom"/>
</dbReference>
<dbReference type="SMART" id="SM00387">
    <property type="entry name" value="HATPase_c"/>
    <property type="match status" value="1"/>
</dbReference>
<evidence type="ECO:0000313" key="9">
    <source>
        <dbReference type="Proteomes" id="UP000000577"/>
    </source>
</evidence>
<name>Q74DR6_GEOSL</name>
<keyword evidence="8" id="KW-0418">Kinase</keyword>
<evidence type="ECO:0000256" key="1">
    <source>
        <dbReference type="ARBA" id="ARBA00000085"/>
    </source>
</evidence>
<dbReference type="InterPro" id="IPR036097">
    <property type="entry name" value="HisK_dim/P_sf"/>
</dbReference>
<dbReference type="InParanoid" id="Q74DR6"/>
<feature type="transmembrane region" description="Helical" evidence="5">
    <location>
        <begin position="58"/>
        <end position="78"/>
    </location>
</feature>
<dbReference type="Pfam" id="PF00512">
    <property type="entry name" value="HisKA"/>
    <property type="match status" value="1"/>
</dbReference>
<keyword evidence="4" id="KW-0175">Coiled coil</keyword>
<keyword evidence="3" id="KW-0597">Phosphoprotein</keyword>
<dbReference type="Gene3D" id="1.10.287.130">
    <property type="match status" value="1"/>
</dbReference>
<dbReference type="AlphaFoldDB" id="Q74DR6"/>
<dbReference type="InterPro" id="IPR005467">
    <property type="entry name" value="His_kinase_dom"/>
</dbReference>
<dbReference type="InterPro" id="IPR000014">
    <property type="entry name" value="PAS"/>
</dbReference>
<evidence type="ECO:0000313" key="8">
    <source>
        <dbReference type="EMBL" id="AAR34625.1"/>
    </source>
</evidence>
<dbReference type="Pfam" id="PF02518">
    <property type="entry name" value="HATPase_c"/>
    <property type="match status" value="1"/>
</dbReference>
<feature type="transmembrane region" description="Helical" evidence="5">
    <location>
        <begin position="21"/>
        <end position="46"/>
    </location>
</feature>
<dbReference type="CDD" id="cd00130">
    <property type="entry name" value="PAS"/>
    <property type="match status" value="1"/>
</dbReference>
<evidence type="ECO:0000256" key="3">
    <source>
        <dbReference type="ARBA" id="ARBA00022553"/>
    </source>
</evidence>
<dbReference type="Gene3D" id="3.30.450.20">
    <property type="entry name" value="PAS domain"/>
    <property type="match status" value="1"/>
</dbReference>
<dbReference type="GO" id="GO:0000155">
    <property type="term" value="F:phosphorelay sensor kinase activity"/>
    <property type="evidence" value="ECO:0000318"/>
    <property type="project" value="GO_Central"/>
</dbReference>
<keyword evidence="9" id="KW-1185">Reference proteome</keyword>
<proteinExistence type="predicted"/>
<dbReference type="Proteomes" id="UP000000577">
    <property type="component" value="Chromosome"/>
</dbReference>
<dbReference type="SUPFAM" id="SSF55785">
    <property type="entry name" value="PYP-like sensor domain (PAS domain)"/>
    <property type="match status" value="1"/>
</dbReference>
<protein>
    <recommendedName>
        <fullName evidence="2">histidine kinase</fullName>
        <ecNumber evidence="2">2.7.13.3</ecNumber>
    </recommendedName>
</protein>
<gene>
    <name evidence="8" type="ordered locus">GSU1249</name>
</gene>
<dbReference type="Pfam" id="PF13426">
    <property type="entry name" value="PAS_9"/>
    <property type="match status" value="1"/>
</dbReference>
<dbReference type="Gene3D" id="3.30.565.10">
    <property type="entry name" value="Histidine kinase-like ATPase, C-terminal domain"/>
    <property type="match status" value="1"/>
</dbReference>
<dbReference type="EnsemblBacteria" id="AAR34625">
    <property type="protein sequence ID" value="AAR34625"/>
    <property type="gene ID" value="GSU1249"/>
</dbReference>
<dbReference type="STRING" id="243231.GSU1249"/>
<feature type="domain" description="Histidine kinase" evidence="6">
    <location>
        <begin position="281"/>
        <end position="519"/>
    </location>
</feature>
<dbReference type="InterPro" id="IPR004358">
    <property type="entry name" value="Sig_transdc_His_kin-like_C"/>
</dbReference>
<evidence type="ECO:0000256" key="4">
    <source>
        <dbReference type="SAM" id="Coils"/>
    </source>
</evidence>
<dbReference type="HOGENOM" id="CLU_000445_114_39_7"/>
<dbReference type="InterPro" id="IPR003661">
    <property type="entry name" value="HisK_dim/P_dom"/>
</dbReference>
<keyword evidence="5" id="KW-0472">Membrane</keyword>
<dbReference type="GO" id="GO:0007165">
    <property type="term" value="P:signal transduction"/>
    <property type="evidence" value="ECO:0000318"/>
    <property type="project" value="GO_Central"/>
</dbReference>
<dbReference type="InterPro" id="IPR035965">
    <property type="entry name" value="PAS-like_dom_sf"/>
</dbReference>
<dbReference type="OrthoDB" id="9779002at2"/>
<dbReference type="EC" id="2.7.13.3" evidence="2"/>
<dbReference type="KEGG" id="gsu:GSU1249"/>
<feature type="coiled-coil region" evidence="4">
    <location>
        <begin position="81"/>
        <end position="140"/>
    </location>
</feature>
<dbReference type="NCBIfam" id="TIGR00229">
    <property type="entry name" value="sensory_box"/>
    <property type="match status" value="1"/>
</dbReference>
<dbReference type="SMART" id="SM00091">
    <property type="entry name" value="PAS"/>
    <property type="match status" value="1"/>
</dbReference>
<dbReference type="SMR" id="Q74DR6"/>
<dbReference type="PANTHER" id="PTHR43065">
    <property type="entry name" value="SENSOR HISTIDINE KINASE"/>
    <property type="match status" value="1"/>
</dbReference>
<dbReference type="CDD" id="cd00082">
    <property type="entry name" value="HisKA"/>
    <property type="match status" value="1"/>
</dbReference>
<dbReference type="PROSITE" id="PS50109">
    <property type="entry name" value="HIS_KIN"/>
    <property type="match status" value="1"/>
</dbReference>
<comment type="catalytic activity">
    <reaction evidence="1">
        <text>ATP + protein L-histidine = ADP + protein N-phospho-L-histidine.</text>
        <dbReference type="EC" id="2.7.13.3"/>
    </reaction>
</comment>
<dbReference type="InterPro" id="IPR036890">
    <property type="entry name" value="HATPase_C_sf"/>
</dbReference>
<organism evidence="8 9">
    <name type="scientific">Geobacter sulfurreducens (strain ATCC 51573 / DSM 12127 / PCA)</name>
    <dbReference type="NCBI Taxonomy" id="243231"/>
    <lineage>
        <taxon>Bacteria</taxon>
        <taxon>Pseudomonadati</taxon>
        <taxon>Thermodesulfobacteriota</taxon>
        <taxon>Desulfuromonadia</taxon>
        <taxon>Geobacterales</taxon>
        <taxon>Geobacteraceae</taxon>
        <taxon>Geobacter</taxon>
    </lineage>
</organism>
<dbReference type="SUPFAM" id="SSF55874">
    <property type="entry name" value="ATPase domain of HSP90 chaperone/DNA topoisomerase II/histidine kinase"/>
    <property type="match status" value="1"/>
</dbReference>
<dbReference type="RefSeq" id="WP_010941904.1">
    <property type="nucleotide sequence ID" value="NC_002939.5"/>
</dbReference>
<sequence>MTNPERAARRAARKIRFYESPVRITIALGGIIFVAEAVVMVVMVHVLRFPGRAPVVDLFTDSLMLLLLIAPFLHRFIFKPMAAQIAQREEAETRLRRYQSNLESLVEDRTARLTEAIEELEREIVERKRTEEALLRSEERFRQLFEQTEDAIILFRPGGCRIIDVNPVAERLYGFSKKEFFELGLESLMGPSDLDTFCRAIGQVRMGDSIRIDTMTHTRKDGSEVIVSVRGKMVTIQQVDMVYCTIRDISKRIRLEKESRLIQARLIHTNKMTSLGVLVASIAHEINNPNNYIMVNSEILRRSWNDIYPILRDYYDEHGDFTIGGIPFSEMREAFPELIAGVHDGARRIRDIVNNLKDFARNEACSIAGNVDVNRAITMAATMLNHQIRKHTRHFRLELAEDLPLVRGSLQQLEQVIINLIMNAIQALPTEERGVTVSTTRDGNDGGVVIRVADQGSGIPIEISDSILEPFFTTRLDSGGTGLGLAICHSIVRDHGGDLEFTSVPGEGTIFTVHLPAASNQGVA</sequence>